<evidence type="ECO:0000256" key="1">
    <source>
        <dbReference type="ARBA" id="ARBA00004167"/>
    </source>
</evidence>
<evidence type="ECO:0000259" key="12">
    <source>
        <dbReference type="PROSITE" id="PS51296"/>
    </source>
</evidence>
<dbReference type="NCBIfam" id="TIGR01416">
    <property type="entry name" value="Rieske_proteo"/>
    <property type="match status" value="1"/>
</dbReference>
<dbReference type="GO" id="GO:0008121">
    <property type="term" value="F:quinol-cytochrome-c reductase activity"/>
    <property type="evidence" value="ECO:0007669"/>
    <property type="project" value="InterPro"/>
</dbReference>
<accession>A0A7R9M972</accession>
<evidence type="ECO:0000256" key="4">
    <source>
        <dbReference type="ARBA" id="ARBA00022714"/>
    </source>
</evidence>
<keyword evidence="9" id="KW-0472">Membrane</keyword>
<dbReference type="AlphaFoldDB" id="A0A7R9M972"/>
<dbReference type="PRINTS" id="PR00162">
    <property type="entry name" value="RIESKE"/>
</dbReference>
<protein>
    <recommendedName>
        <fullName evidence="12">Rieske domain-containing protein</fullName>
    </recommendedName>
</protein>
<name>A0A7R9M972_9ACAR</name>
<dbReference type="GO" id="GO:0051537">
    <property type="term" value="F:2 iron, 2 sulfur cluster binding"/>
    <property type="evidence" value="ECO:0007669"/>
    <property type="project" value="UniProtKB-KW"/>
</dbReference>
<evidence type="ECO:0000256" key="9">
    <source>
        <dbReference type="ARBA" id="ARBA00023136"/>
    </source>
</evidence>
<dbReference type="InterPro" id="IPR004192">
    <property type="entry name" value="Rieske_TM"/>
</dbReference>
<dbReference type="InterPro" id="IPR037008">
    <property type="entry name" value="bc1_Rieske_TM_sf"/>
</dbReference>
<keyword evidence="6" id="KW-1133">Transmembrane helix</keyword>
<dbReference type="InterPro" id="IPR017941">
    <property type="entry name" value="Rieske_2Fe-2S"/>
</dbReference>
<keyword evidence="3" id="KW-0812">Transmembrane</keyword>
<evidence type="ECO:0000256" key="8">
    <source>
        <dbReference type="ARBA" id="ARBA00023014"/>
    </source>
</evidence>
<keyword evidence="14" id="KW-1185">Reference proteome</keyword>
<dbReference type="GO" id="GO:0046872">
    <property type="term" value="F:metal ion binding"/>
    <property type="evidence" value="ECO:0007669"/>
    <property type="project" value="UniProtKB-KW"/>
</dbReference>
<dbReference type="Gene3D" id="1.20.5.270">
    <property type="entry name" value="Ubiquinol cytochrome reductase, transmembrane domain"/>
    <property type="match status" value="1"/>
</dbReference>
<evidence type="ECO:0000256" key="11">
    <source>
        <dbReference type="ARBA" id="ARBA00034078"/>
    </source>
</evidence>
<dbReference type="OrthoDB" id="1637982at2759"/>
<dbReference type="Pfam" id="PF02921">
    <property type="entry name" value="UCR_TM"/>
    <property type="match status" value="1"/>
</dbReference>
<comment type="cofactor">
    <cofactor evidence="11">
        <name>[2Fe-2S] cluster</name>
        <dbReference type="ChEBI" id="CHEBI:190135"/>
    </cofactor>
</comment>
<dbReference type="PROSITE" id="PS51296">
    <property type="entry name" value="RIESKE"/>
    <property type="match status" value="1"/>
</dbReference>
<dbReference type="Proteomes" id="UP000728032">
    <property type="component" value="Unassembled WGS sequence"/>
</dbReference>
<dbReference type="SUPFAM" id="SSF50022">
    <property type="entry name" value="ISP domain"/>
    <property type="match status" value="1"/>
</dbReference>
<keyword evidence="7" id="KW-0408">Iron</keyword>
<dbReference type="CDD" id="cd03470">
    <property type="entry name" value="Rieske_cytochrome_bc1"/>
    <property type="match status" value="1"/>
</dbReference>
<proteinExistence type="inferred from homology"/>
<dbReference type="Gene3D" id="2.102.10.10">
    <property type="entry name" value="Rieske [2Fe-2S] iron-sulphur domain"/>
    <property type="match status" value="1"/>
</dbReference>
<evidence type="ECO:0000256" key="2">
    <source>
        <dbReference type="ARBA" id="ARBA00010651"/>
    </source>
</evidence>
<feature type="domain" description="Rieske" evidence="12">
    <location>
        <begin position="231"/>
        <end position="297"/>
    </location>
</feature>
<dbReference type="InterPro" id="IPR006317">
    <property type="entry name" value="Ubiquinol_cyt_c_Rdtase_Fe-S-su"/>
</dbReference>
<dbReference type="EMBL" id="CAJPVJ010009821">
    <property type="protein sequence ID" value="CAG2172836.1"/>
    <property type="molecule type" value="Genomic_DNA"/>
</dbReference>
<sequence>MLTVSARGGAGMAGAVRALTQAVGGQHIRPQPSEPLLSHWEEREHSLPDVLPYEYQWVDIDRLTAPVAPKHHTSYGLSQTLFRRQLTVGTGVGVGTQLRYYHNDIKIPSFDDYRRPSTKDPTRVAKESRDERRLPIDAVKIGVGVTGVIAVKKIASTIVANLAPAASTKALGIIDIDLSAIPEGKNVIVKWNGKPVFIRHRVAEEIAKERAQNVNDLRDPQTDEERSYGHSSGKWLVVMANCTHLGCIPIANQGDWGGYYCPCHGSHYDASGRIRKGPAPLNLEVPDHYVIEESNILMLGTKAPTS</sequence>
<dbReference type="GO" id="GO:0016020">
    <property type="term" value="C:membrane"/>
    <property type="evidence" value="ECO:0007669"/>
    <property type="project" value="UniProtKB-SubCell"/>
</dbReference>
<evidence type="ECO:0000256" key="10">
    <source>
        <dbReference type="ARBA" id="ARBA00023157"/>
    </source>
</evidence>
<gene>
    <name evidence="13" type="ORF">ONB1V03_LOCUS12292</name>
</gene>
<dbReference type="InterPro" id="IPR036922">
    <property type="entry name" value="Rieske_2Fe-2S_sf"/>
</dbReference>
<dbReference type="InterPro" id="IPR014349">
    <property type="entry name" value="Rieske_Fe-S_prot"/>
</dbReference>
<evidence type="ECO:0000313" key="14">
    <source>
        <dbReference type="Proteomes" id="UP000728032"/>
    </source>
</evidence>
<dbReference type="FunFam" id="2.102.10.10:FF:000001">
    <property type="entry name" value="Cytochrome b-c1 complex subunit Rieske, mitochondrial"/>
    <property type="match status" value="1"/>
</dbReference>
<comment type="similarity">
    <text evidence="2">Belongs to the Rieske iron-sulfur protein family.</text>
</comment>
<keyword evidence="10" id="KW-1015">Disulfide bond</keyword>
<keyword evidence="8" id="KW-0411">Iron-sulfur</keyword>
<dbReference type="EMBL" id="OC924646">
    <property type="protein sequence ID" value="CAD7655649.1"/>
    <property type="molecule type" value="Genomic_DNA"/>
</dbReference>
<evidence type="ECO:0000256" key="3">
    <source>
        <dbReference type="ARBA" id="ARBA00022692"/>
    </source>
</evidence>
<keyword evidence="5" id="KW-0479">Metal-binding</keyword>
<dbReference type="InterPro" id="IPR005805">
    <property type="entry name" value="Rieske_Fe-S_prot_C"/>
</dbReference>
<reference evidence="13" key="1">
    <citation type="submission" date="2020-11" db="EMBL/GenBank/DDBJ databases">
        <authorList>
            <person name="Tran Van P."/>
        </authorList>
    </citation>
    <scope>NUCLEOTIDE SEQUENCE</scope>
</reference>
<evidence type="ECO:0000256" key="7">
    <source>
        <dbReference type="ARBA" id="ARBA00023004"/>
    </source>
</evidence>
<keyword evidence="4" id="KW-0001">2Fe-2S</keyword>
<dbReference type="SUPFAM" id="SSF81502">
    <property type="entry name" value="ISP transmembrane anchor"/>
    <property type="match status" value="1"/>
</dbReference>
<dbReference type="Pfam" id="PF00355">
    <property type="entry name" value="Rieske"/>
    <property type="match status" value="1"/>
</dbReference>
<comment type="subcellular location">
    <subcellularLocation>
        <location evidence="1">Membrane</location>
        <topology evidence="1">Single-pass membrane protein</topology>
    </subcellularLocation>
</comment>
<evidence type="ECO:0000256" key="6">
    <source>
        <dbReference type="ARBA" id="ARBA00022989"/>
    </source>
</evidence>
<evidence type="ECO:0000256" key="5">
    <source>
        <dbReference type="ARBA" id="ARBA00022723"/>
    </source>
</evidence>
<evidence type="ECO:0000313" key="13">
    <source>
        <dbReference type="EMBL" id="CAD7655649.1"/>
    </source>
</evidence>
<dbReference type="PANTHER" id="PTHR10134">
    <property type="entry name" value="CYTOCHROME B-C1 COMPLEX SUBUNIT RIESKE, MITOCHONDRIAL"/>
    <property type="match status" value="1"/>
</dbReference>
<organism evidence="13">
    <name type="scientific">Oppiella nova</name>
    <dbReference type="NCBI Taxonomy" id="334625"/>
    <lineage>
        <taxon>Eukaryota</taxon>
        <taxon>Metazoa</taxon>
        <taxon>Ecdysozoa</taxon>
        <taxon>Arthropoda</taxon>
        <taxon>Chelicerata</taxon>
        <taxon>Arachnida</taxon>
        <taxon>Acari</taxon>
        <taxon>Acariformes</taxon>
        <taxon>Sarcoptiformes</taxon>
        <taxon>Oribatida</taxon>
        <taxon>Brachypylina</taxon>
        <taxon>Oppioidea</taxon>
        <taxon>Oppiidae</taxon>
        <taxon>Oppiella</taxon>
    </lineage>
</organism>